<protein>
    <submittedName>
        <fullName evidence="16">Cytochrome P450</fullName>
    </submittedName>
</protein>
<dbReference type="GO" id="GO:0016705">
    <property type="term" value="F:oxidoreductase activity, acting on paired donors, with incorporation or reduction of molecular oxygen"/>
    <property type="evidence" value="ECO:0007669"/>
    <property type="project" value="InterPro"/>
</dbReference>
<evidence type="ECO:0000256" key="15">
    <source>
        <dbReference type="SAM" id="Phobius"/>
    </source>
</evidence>
<sequence>MDSHLENGKRGSENMRDILTKTRMRSRGSEINLKIEAKYCTLTSESIPGLKFLCFTAKSRYFTDIIRRIHRRLFTEGLNDISEFHAAARTSVRSLLRMAGEMMLSVAYGMDPDSHHIALAEEATKAFLDVMVPGKYLVVSGTAQPCFTVNTLQELDQGKNYYDMKNVAAIMHLAGADIIASTLSIFMFAMLVNPDAQKKAQHELDSVLGVGNLPDFFDEEALPYTAAVVKEVLRWKNTAPFGISSPGGINCLRKYLMDYPDPFAFLPERFLLDGKHNPAVRDPHQCAFGFGRRWQPHPFKPPERKRVGSVERR</sequence>
<gene>
    <name evidence="16" type="ORF">R3P38DRAFT_2804410</name>
</gene>
<dbReference type="AlphaFoldDB" id="A0AAV9ZPV8"/>
<evidence type="ECO:0000256" key="4">
    <source>
        <dbReference type="ARBA" id="ARBA00010617"/>
    </source>
</evidence>
<evidence type="ECO:0000256" key="9">
    <source>
        <dbReference type="ARBA" id="ARBA00023002"/>
    </source>
</evidence>
<organism evidence="16 17">
    <name type="scientific">Favolaschia claudopus</name>
    <dbReference type="NCBI Taxonomy" id="2862362"/>
    <lineage>
        <taxon>Eukaryota</taxon>
        <taxon>Fungi</taxon>
        <taxon>Dikarya</taxon>
        <taxon>Basidiomycota</taxon>
        <taxon>Agaricomycotina</taxon>
        <taxon>Agaricomycetes</taxon>
        <taxon>Agaricomycetidae</taxon>
        <taxon>Agaricales</taxon>
        <taxon>Marasmiineae</taxon>
        <taxon>Mycenaceae</taxon>
        <taxon>Favolaschia</taxon>
    </lineage>
</organism>
<evidence type="ECO:0000256" key="13">
    <source>
        <dbReference type="ARBA" id="ARBA00023180"/>
    </source>
</evidence>
<dbReference type="InterPro" id="IPR001128">
    <property type="entry name" value="Cyt_P450"/>
</dbReference>
<feature type="compositionally biased region" description="Basic and acidic residues" evidence="14">
    <location>
        <begin position="1"/>
        <end position="20"/>
    </location>
</feature>
<keyword evidence="9" id="KW-0560">Oxidoreductase</keyword>
<dbReference type="EMBL" id="JAWWNJ010000121">
    <property type="protein sequence ID" value="KAK6988625.1"/>
    <property type="molecule type" value="Genomic_DNA"/>
</dbReference>
<comment type="subcellular location">
    <subcellularLocation>
        <location evidence="2">Membrane</location>
        <topology evidence="2">Single-pass membrane protein</topology>
    </subcellularLocation>
</comment>
<evidence type="ECO:0000256" key="12">
    <source>
        <dbReference type="ARBA" id="ARBA00023136"/>
    </source>
</evidence>
<keyword evidence="6 15" id="KW-0812">Transmembrane</keyword>
<evidence type="ECO:0000256" key="2">
    <source>
        <dbReference type="ARBA" id="ARBA00004167"/>
    </source>
</evidence>
<keyword evidence="12 15" id="KW-0472">Membrane</keyword>
<keyword evidence="8 15" id="KW-1133">Transmembrane helix</keyword>
<dbReference type="PANTHER" id="PTHR46300:SF2">
    <property type="entry name" value="CYTOCHROME P450 MONOOXYGENASE ALNH-RELATED"/>
    <property type="match status" value="1"/>
</dbReference>
<keyword evidence="5" id="KW-0349">Heme</keyword>
<feature type="region of interest" description="Disordered" evidence="14">
    <location>
        <begin position="1"/>
        <end position="21"/>
    </location>
</feature>
<accession>A0AAV9ZPV8</accession>
<dbReference type="GO" id="GO:0005506">
    <property type="term" value="F:iron ion binding"/>
    <property type="evidence" value="ECO:0007669"/>
    <property type="project" value="InterPro"/>
</dbReference>
<keyword evidence="13" id="KW-0325">Glycoprotein</keyword>
<dbReference type="GO" id="GO:0016020">
    <property type="term" value="C:membrane"/>
    <property type="evidence" value="ECO:0007669"/>
    <property type="project" value="UniProtKB-SubCell"/>
</dbReference>
<dbReference type="PRINTS" id="PR00463">
    <property type="entry name" value="EP450I"/>
</dbReference>
<evidence type="ECO:0000313" key="16">
    <source>
        <dbReference type="EMBL" id="KAK6988625.1"/>
    </source>
</evidence>
<dbReference type="InterPro" id="IPR002401">
    <property type="entry name" value="Cyt_P450_E_grp-I"/>
</dbReference>
<evidence type="ECO:0000256" key="7">
    <source>
        <dbReference type="ARBA" id="ARBA00022723"/>
    </source>
</evidence>
<comment type="similarity">
    <text evidence="4">Belongs to the cytochrome P450 family.</text>
</comment>
<dbReference type="Gene3D" id="1.10.630.10">
    <property type="entry name" value="Cytochrome P450"/>
    <property type="match status" value="1"/>
</dbReference>
<keyword evidence="10" id="KW-0408">Iron</keyword>
<evidence type="ECO:0000256" key="8">
    <source>
        <dbReference type="ARBA" id="ARBA00022989"/>
    </source>
</evidence>
<dbReference type="InterPro" id="IPR036396">
    <property type="entry name" value="Cyt_P450_sf"/>
</dbReference>
<keyword evidence="17" id="KW-1185">Reference proteome</keyword>
<evidence type="ECO:0000256" key="11">
    <source>
        <dbReference type="ARBA" id="ARBA00023033"/>
    </source>
</evidence>
<evidence type="ECO:0000256" key="10">
    <source>
        <dbReference type="ARBA" id="ARBA00023004"/>
    </source>
</evidence>
<evidence type="ECO:0000256" key="14">
    <source>
        <dbReference type="SAM" id="MobiDB-lite"/>
    </source>
</evidence>
<evidence type="ECO:0000256" key="5">
    <source>
        <dbReference type="ARBA" id="ARBA00022617"/>
    </source>
</evidence>
<dbReference type="PANTHER" id="PTHR46300">
    <property type="entry name" value="P450, PUTATIVE (EUROFUNG)-RELATED-RELATED"/>
    <property type="match status" value="1"/>
</dbReference>
<name>A0AAV9ZPV8_9AGAR</name>
<comment type="cofactor">
    <cofactor evidence="1">
        <name>heme</name>
        <dbReference type="ChEBI" id="CHEBI:30413"/>
    </cofactor>
</comment>
<evidence type="ECO:0000256" key="3">
    <source>
        <dbReference type="ARBA" id="ARBA00005179"/>
    </source>
</evidence>
<dbReference type="Proteomes" id="UP001362999">
    <property type="component" value="Unassembled WGS sequence"/>
</dbReference>
<comment type="pathway">
    <text evidence="3">Secondary metabolite biosynthesis.</text>
</comment>
<dbReference type="Pfam" id="PF00067">
    <property type="entry name" value="p450"/>
    <property type="match status" value="1"/>
</dbReference>
<evidence type="ECO:0000256" key="1">
    <source>
        <dbReference type="ARBA" id="ARBA00001971"/>
    </source>
</evidence>
<comment type="caution">
    <text evidence="16">The sequence shown here is derived from an EMBL/GenBank/DDBJ whole genome shotgun (WGS) entry which is preliminary data.</text>
</comment>
<dbReference type="SUPFAM" id="SSF48264">
    <property type="entry name" value="Cytochrome P450"/>
    <property type="match status" value="1"/>
</dbReference>
<keyword evidence="11" id="KW-0503">Monooxygenase</keyword>
<reference evidence="16 17" key="1">
    <citation type="journal article" date="2024" name="J Genomics">
        <title>Draft genome sequencing and assembly of Favolaschia claudopus CIRM-BRFM 2984 isolated from oak limbs.</title>
        <authorList>
            <person name="Navarro D."/>
            <person name="Drula E."/>
            <person name="Chaduli D."/>
            <person name="Cazenave R."/>
            <person name="Ahrendt S."/>
            <person name="Wang J."/>
            <person name="Lipzen A."/>
            <person name="Daum C."/>
            <person name="Barry K."/>
            <person name="Grigoriev I.V."/>
            <person name="Favel A."/>
            <person name="Rosso M.N."/>
            <person name="Martin F."/>
        </authorList>
    </citation>
    <scope>NUCLEOTIDE SEQUENCE [LARGE SCALE GENOMIC DNA]</scope>
    <source>
        <strain evidence="16 17">CIRM-BRFM 2984</strain>
    </source>
</reference>
<evidence type="ECO:0000256" key="6">
    <source>
        <dbReference type="ARBA" id="ARBA00022692"/>
    </source>
</evidence>
<evidence type="ECO:0000313" key="17">
    <source>
        <dbReference type="Proteomes" id="UP001362999"/>
    </source>
</evidence>
<dbReference type="GO" id="GO:0020037">
    <property type="term" value="F:heme binding"/>
    <property type="evidence" value="ECO:0007669"/>
    <property type="project" value="InterPro"/>
</dbReference>
<dbReference type="GO" id="GO:0004497">
    <property type="term" value="F:monooxygenase activity"/>
    <property type="evidence" value="ECO:0007669"/>
    <property type="project" value="UniProtKB-KW"/>
</dbReference>
<proteinExistence type="inferred from homology"/>
<keyword evidence="7" id="KW-0479">Metal-binding</keyword>
<feature type="transmembrane region" description="Helical" evidence="15">
    <location>
        <begin position="167"/>
        <end position="192"/>
    </location>
</feature>
<dbReference type="InterPro" id="IPR050364">
    <property type="entry name" value="Cytochrome_P450_fung"/>
</dbReference>